<evidence type="ECO:0000256" key="3">
    <source>
        <dbReference type="ARBA" id="ARBA00022777"/>
    </source>
</evidence>
<dbReference type="InterPro" id="IPR017441">
    <property type="entry name" value="Protein_kinase_ATP_BS"/>
</dbReference>
<dbReference type="Gene3D" id="1.25.40.10">
    <property type="entry name" value="Tetratricopeptide repeat domain"/>
    <property type="match status" value="2"/>
</dbReference>
<dbReference type="PROSITE" id="PS50011">
    <property type="entry name" value="PROTEIN_KINASE_DOM"/>
    <property type="match status" value="1"/>
</dbReference>
<proteinExistence type="predicted"/>
<dbReference type="CDD" id="cd14014">
    <property type="entry name" value="STKc_PknB_like"/>
    <property type="match status" value="1"/>
</dbReference>
<evidence type="ECO:0000259" key="7">
    <source>
        <dbReference type="PROSITE" id="PS50011"/>
    </source>
</evidence>
<protein>
    <submittedName>
        <fullName evidence="8">Serine/threonine-protein kinase</fullName>
    </submittedName>
</protein>
<dbReference type="RefSeq" id="WP_272001966.1">
    <property type="nucleotide sequence ID" value="NZ_JAQNDN010000016.1"/>
</dbReference>
<dbReference type="Pfam" id="PF00069">
    <property type="entry name" value="Pkinase"/>
    <property type="match status" value="1"/>
</dbReference>
<accession>A0ABT5BDP2</accession>
<dbReference type="Gene3D" id="1.10.510.10">
    <property type="entry name" value="Transferase(Phosphotransferase) domain 1"/>
    <property type="match status" value="1"/>
</dbReference>
<dbReference type="GO" id="GO:0016301">
    <property type="term" value="F:kinase activity"/>
    <property type="evidence" value="ECO:0007669"/>
    <property type="project" value="UniProtKB-KW"/>
</dbReference>
<keyword evidence="1" id="KW-0808">Transferase</keyword>
<keyword evidence="9" id="KW-1185">Reference proteome</keyword>
<evidence type="ECO:0000256" key="1">
    <source>
        <dbReference type="ARBA" id="ARBA00022679"/>
    </source>
</evidence>
<dbReference type="InterPro" id="IPR011990">
    <property type="entry name" value="TPR-like_helical_dom_sf"/>
</dbReference>
<dbReference type="InterPro" id="IPR008271">
    <property type="entry name" value="Ser/Thr_kinase_AS"/>
</dbReference>
<keyword evidence="4 6" id="KW-0067">ATP-binding</keyword>
<feature type="repeat" description="TPR" evidence="5">
    <location>
        <begin position="848"/>
        <end position="881"/>
    </location>
</feature>
<evidence type="ECO:0000313" key="9">
    <source>
        <dbReference type="Proteomes" id="UP001217838"/>
    </source>
</evidence>
<dbReference type="SUPFAM" id="SSF48452">
    <property type="entry name" value="TPR-like"/>
    <property type="match status" value="1"/>
</dbReference>
<evidence type="ECO:0000256" key="6">
    <source>
        <dbReference type="PROSITE-ProRule" id="PRU10141"/>
    </source>
</evidence>
<dbReference type="EMBL" id="JAQNDN010000016">
    <property type="protein sequence ID" value="MDC0671558.1"/>
    <property type="molecule type" value="Genomic_DNA"/>
</dbReference>
<name>A0ABT5BDP2_9BACT</name>
<comment type="caution">
    <text evidence="8">The sequence shown here is derived from an EMBL/GenBank/DDBJ whole genome shotgun (WGS) entry which is preliminary data.</text>
</comment>
<dbReference type="PROSITE" id="PS00108">
    <property type="entry name" value="PROTEIN_KINASE_ST"/>
    <property type="match status" value="1"/>
</dbReference>
<dbReference type="InterPro" id="IPR011009">
    <property type="entry name" value="Kinase-like_dom_sf"/>
</dbReference>
<evidence type="ECO:0000256" key="4">
    <source>
        <dbReference type="ARBA" id="ARBA00022840"/>
    </source>
</evidence>
<sequence>MSSRNSIGDRELDDSADSFSDLAGTDATLLAQIGHAPAVPLDAVDHAPLVPGTVISEQFEIIERIGAGGMAVVYLARDRQLGRPVAIKLQRRPADPGGLSRALREAMAMARLSHPNVLTVHEIGELGPRIYIVMEHIDGWNARAWLARKPDRGAIVDLFLQAGEGLAAAHAVGIVHRDFKPDNVLVGRDGRVCVGDFGLARVEHGDTTASIPGDTTAALAHPVTVDGAIAGTPAYMAPEQRAGHPVDARADQFAFCVALRESLGPRAPAWLERILRRGSDDQPERRFASMRALLTAIRREARAARRRPLVLASVAACIGMGVAVGLGAFDRAPACADTDAALAGVWDAPRRDAVVAAFTAACAGDGTCPEGLVTRTTTQLDAYADAWARARVDACEATHVRGEQSPELLDRRMLCLAERLRALDALVDVWMTVDAATATEAPTALAALPSVQACADPAHLMARLVPPADPRLAVAVDGVRASLAEATALGRVGRKSAAVDLTRQQLDDDATQAYAPLRAEVDVLLGELQWQSDPEISVRHLESAYFNARAHDHDVVAARAATHLVWTTGYVRGDAAAGGIWARHALAETERRGAAAPDRVQALNAAASLRSQEGDHLAALALQDRALALLEPNGGAWASVLNNRAAALDALGRYAEASAAYEQVLAEEQRIYGPLHARVAATLGNLGLVRVRQGRFAEAAQLQRSALAVLEHAQAQDRDYRWQALLNLGIAELGDGHPEAGLRAIDEALALATALLGGDNPDVALCLSARASALLRQDRFDEAVTAARDGLDLLEKTYDERHDEVLIQQSVLAEALIGAGREPEAERWLARAIAGWDARSDGDHPQLAHALVLLGNVLQRAGRIDEAAAAYARALGIADRSEVEPELKTRAAAGLDAAAGARDRARKK</sequence>
<dbReference type="Pfam" id="PF13424">
    <property type="entry name" value="TPR_12"/>
    <property type="match status" value="3"/>
</dbReference>
<keyword evidence="5" id="KW-0802">TPR repeat</keyword>
<feature type="domain" description="Protein kinase" evidence="7">
    <location>
        <begin position="59"/>
        <end position="431"/>
    </location>
</feature>
<organism evidence="8 9">
    <name type="scientific">Nannocystis radixulma</name>
    <dbReference type="NCBI Taxonomy" id="2995305"/>
    <lineage>
        <taxon>Bacteria</taxon>
        <taxon>Pseudomonadati</taxon>
        <taxon>Myxococcota</taxon>
        <taxon>Polyangia</taxon>
        <taxon>Nannocystales</taxon>
        <taxon>Nannocystaceae</taxon>
        <taxon>Nannocystis</taxon>
    </lineage>
</organism>
<dbReference type="InterPro" id="IPR019734">
    <property type="entry name" value="TPR_rpt"/>
</dbReference>
<dbReference type="SUPFAM" id="SSF56112">
    <property type="entry name" value="Protein kinase-like (PK-like)"/>
    <property type="match status" value="1"/>
</dbReference>
<evidence type="ECO:0000256" key="2">
    <source>
        <dbReference type="ARBA" id="ARBA00022741"/>
    </source>
</evidence>
<gene>
    <name evidence="8" type="ORF">POL58_27675</name>
</gene>
<dbReference type="PANTHER" id="PTHR43289">
    <property type="entry name" value="MITOGEN-ACTIVATED PROTEIN KINASE KINASE KINASE 20-RELATED"/>
    <property type="match status" value="1"/>
</dbReference>
<reference evidence="8 9" key="1">
    <citation type="submission" date="2022-11" db="EMBL/GenBank/DDBJ databases">
        <title>Minimal conservation of predation-associated metabolite biosynthetic gene clusters underscores biosynthetic potential of Myxococcota including descriptions for ten novel species: Archangium lansinium sp. nov., Myxococcus landrumus sp. nov., Nannocystis bai.</title>
        <authorList>
            <person name="Ahearne A."/>
            <person name="Stevens C."/>
            <person name="Dowd S."/>
        </authorList>
    </citation>
    <scope>NUCLEOTIDE SEQUENCE [LARGE SCALE GENOMIC DNA]</scope>
    <source>
        <strain evidence="8 9">NCELM</strain>
    </source>
</reference>
<dbReference type="InterPro" id="IPR000719">
    <property type="entry name" value="Prot_kinase_dom"/>
</dbReference>
<dbReference type="PROSITE" id="PS50005">
    <property type="entry name" value="TPR"/>
    <property type="match status" value="1"/>
</dbReference>
<dbReference type="PROSITE" id="PS00107">
    <property type="entry name" value="PROTEIN_KINASE_ATP"/>
    <property type="match status" value="1"/>
</dbReference>
<feature type="binding site" evidence="6">
    <location>
        <position position="88"/>
    </location>
    <ligand>
        <name>ATP</name>
        <dbReference type="ChEBI" id="CHEBI:30616"/>
    </ligand>
</feature>
<evidence type="ECO:0000256" key="5">
    <source>
        <dbReference type="PROSITE-ProRule" id="PRU00339"/>
    </source>
</evidence>
<evidence type="ECO:0000313" key="8">
    <source>
        <dbReference type="EMBL" id="MDC0671558.1"/>
    </source>
</evidence>
<dbReference type="Proteomes" id="UP001217838">
    <property type="component" value="Unassembled WGS sequence"/>
</dbReference>
<keyword evidence="3 8" id="KW-0418">Kinase</keyword>
<dbReference type="Gene3D" id="3.30.200.20">
    <property type="entry name" value="Phosphorylase Kinase, domain 1"/>
    <property type="match status" value="1"/>
</dbReference>
<dbReference type="SMART" id="SM00028">
    <property type="entry name" value="TPR"/>
    <property type="match status" value="6"/>
</dbReference>
<dbReference type="PANTHER" id="PTHR43289:SF6">
    <property type="entry name" value="SERINE_THREONINE-PROTEIN KINASE NEKL-3"/>
    <property type="match status" value="1"/>
</dbReference>
<keyword evidence="2 6" id="KW-0547">Nucleotide-binding</keyword>